<evidence type="ECO:0000313" key="7">
    <source>
        <dbReference type="EMBL" id="NYF97397.1"/>
    </source>
</evidence>
<feature type="transmembrane region" description="Helical" evidence="6">
    <location>
        <begin position="195"/>
        <end position="213"/>
    </location>
</feature>
<feature type="transmembrane region" description="Helical" evidence="6">
    <location>
        <begin position="269"/>
        <end position="288"/>
    </location>
</feature>
<evidence type="ECO:0000256" key="5">
    <source>
        <dbReference type="ARBA" id="ARBA00023136"/>
    </source>
</evidence>
<comment type="subcellular location">
    <subcellularLocation>
        <location evidence="6">Cell membrane</location>
        <topology evidence="6">Multi-pass membrane protein</topology>
    </subcellularLocation>
    <subcellularLocation>
        <location evidence="1">Membrane</location>
        <topology evidence="1">Multi-pass membrane protein</topology>
    </subcellularLocation>
</comment>
<accession>A0A852VJV9</accession>
<comment type="caution">
    <text evidence="7">The sequence shown here is derived from an EMBL/GenBank/DDBJ whole genome shotgun (WGS) entry which is preliminary data.</text>
</comment>
<dbReference type="GO" id="GO:0005886">
    <property type="term" value="C:plasma membrane"/>
    <property type="evidence" value="ECO:0007669"/>
    <property type="project" value="UniProtKB-SubCell"/>
</dbReference>
<keyword evidence="3 6" id="KW-0812">Transmembrane</keyword>
<dbReference type="AlphaFoldDB" id="A0A852VJV9"/>
<sequence>MWDVTSLLLVAFGVGIVIGLTGMGGGALMTPALIFLGIPPTVAVANDLVAAAVNKSVGAAAHLKHGAPDLRLAGLLIVGSVPTAAAGGWLINQVGSPEEQQAFVKAAIGVALLLAAGTYVLRTLLNMRHNIQVASEGGTTHHEDTPKLRVVPTIVIGALGGLLVGLTSVGSGSLIMVALLMLYPRLAPNKLVGTDLVQAIPLVLAAAVGHVLYEGVDWSILLPLIIGGAPGTYLGARLASWVQQNVVRRGIAIVLSLTGLGMLGLPPVWVGIAGATLLVLGPIVWGLVRKGHGLPPFPNTREEGLQAAANRYKQRQGSHHD</sequence>
<evidence type="ECO:0000256" key="6">
    <source>
        <dbReference type="RuleBase" id="RU363041"/>
    </source>
</evidence>
<proteinExistence type="inferred from homology"/>
<protein>
    <recommendedName>
        <fullName evidence="6">Probable membrane transporter protein</fullName>
    </recommendedName>
</protein>
<feature type="transmembrane region" description="Helical" evidence="6">
    <location>
        <begin position="103"/>
        <end position="121"/>
    </location>
</feature>
<feature type="transmembrane region" description="Helical" evidence="6">
    <location>
        <begin position="7"/>
        <end position="38"/>
    </location>
</feature>
<dbReference type="EMBL" id="JACCAE010000001">
    <property type="protein sequence ID" value="NYF97397.1"/>
    <property type="molecule type" value="Genomic_DNA"/>
</dbReference>
<evidence type="ECO:0000313" key="8">
    <source>
        <dbReference type="Proteomes" id="UP000554054"/>
    </source>
</evidence>
<keyword evidence="5 6" id="KW-0472">Membrane</keyword>
<feature type="transmembrane region" description="Helical" evidence="6">
    <location>
        <begin position="154"/>
        <end position="183"/>
    </location>
</feature>
<name>A0A852VJV9_9MICO</name>
<evidence type="ECO:0000256" key="2">
    <source>
        <dbReference type="ARBA" id="ARBA00009142"/>
    </source>
</evidence>
<dbReference type="InterPro" id="IPR002781">
    <property type="entry name" value="TM_pro_TauE-like"/>
</dbReference>
<dbReference type="RefSeq" id="WP_185990340.1">
    <property type="nucleotide sequence ID" value="NZ_JACCAE010000001.1"/>
</dbReference>
<reference evidence="7 8" key="1">
    <citation type="submission" date="2020-07" db="EMBL/GenBank/DDBJ databases">
        <title>Sequencing the genomes of 1000 actinobacteria strains.</title>
        <authorList>
            <person name="Klenk H.-P."/>
        </authorList>
    </citation>
    <scope>NUCLEOTIDE SEQUENCE [LARGE SCALE GENOMIC DNA]</scope>
    <source>
        <strain evidence="7 8">DSM 26154</strain>
    </source>
</reference>
<keyword evidence="4 6" id="KW-1133">Transmembrane helix</keyword>
<comment type="similarity">
    <text evidence="2 6">Belongs to the 4-toluene sulfonate uptake permease (TSUP) (TC 2.A.102) family.</text>
</comment>
<dbReference type="Proteomes" id="UP000554054">
    <property type="component" value="Unassembled WGS sequence"/>
</dbReference>
<dbReference type="Pfam" id="PF01925">
    <property type="entry name" value="TauE"/>
    <property type="match status" value="1"/>
</dbReference>
<feature type="transmembrane region" description="Helical" evidence="6">
    <location>
        <begin position="219"/>
        <end position="239"/>
    </location>
</feature>
<dbReference type="InterPro" id="IPR051598">
    <property type="entry name" value="TSUP/Inactive_protease-like"/>
</dbReference>
<evidence type="ECO:0000256" key="4">
    <source>
        <dbReference type="ARBA" id="ARBA00022989"/>
    </source>
</evidence>
<keyword evidence="8" id="KW-1185">Reference proteome</keyword>
<dbReference type="PANTHER" id="PTHR43701:SF2">
    <property type="entry name" value="MEMBRANE TRANSPORTER PROTEIN YJNA-RELATED"/>
    <property type="match status" value="1"/>
</dbReference>
<gene>
    <name evidence="7" type="ORF">BJY20_000789</name>
</gene>
<dbReference type="PANTHER" id="PTHR43701">
    <property type="entry name" value="MEMBRANE TRANSPORTER PROTEIN MJ0441-RELATED"/>
    <property type="match status" value="1"/>
</dbReference>
<keyword evidence="6" id="KW-1003">Cell membrane</keyword>
<feature type="transmembrane region" description="Helical" evidence="6">
    <location>
        <begin position="72"/>
        <end position="91"/>
    </location>
</feature>
<organism evidence="7 8">
    <name type="scientific">Janibacter cremeus</name>
    <dbReference type="NCBI Taxonomy" id="1285192"/>
    <lineage>
        <taxon>Bacteria</taxon>
        <taxon>Bacillati</taxon>
        <taxon>Actinomycetota</taxon>
        <taxon>Actinomycetes</taxon>
        <taxon>Micrococcales</taxon>
        <taxon>Intrasporangiaceae</taxon>
        <taxon>Janibacter</taxon>
    </lineage>
</organism>
<evidence type="ECO:0000256" key="3">
    <source>
        <dbReference type="ARBA" id="ARBA00022692"/>
    </source>
</evidence>
<evidence type="ECO:0000256" key="1">
    <source>
        <dbReference type="ARBA" id="ARBA00004141"/>
    </source>
</evidence>